<dbReference type="GO" id="GO:0004386">
    <property type="term" value="F:helicase activity"/>
    <property type="evidence" value="ECO:0007669"/>
    <property type="project" value="UniProtKB-KW"/>
</dbReference>
<dbReference type="GO" id="GO:0016604">
    <property type="term" value="C:nuclear body"/>
    <property type="evidence" value="ECO:0007669"/>
    <property type="project" value="TreeGrafter"/>
</dbReference>
<dbReference type="GO" id="GO:0006369">
    <property type="term" value="P:termination of RNA polymerase II transcription"/>
    <property type="evidence" value="ECO:0007669"/>
    <property type="project" value="TreeGrafter"/>
</dbReference>
<keyword evidence="6" id="KW-0175">Coiled coil</keyword>
<feature type="compositionally biased region" description="Polar residues" evidence="7">
    <location>
        <begin position="1040"/>
        <end position="1067"/>
    </location>
</feature>
<comment type="caution">
    <text evidence="12">The sequence shown here is derived from an EMBL/GenBank/DDBJ whole genome shotgun (WGS) entry which is preliminary data.</text>
</comment>
<dbReference type="GO" id="GO:0005694">
    <property type="term" value="C:chromosome"/>
    <property type="evidence" value="ECO:0007669"/>
    <property type="project" value="UniProtKB-ARBA"/>
</dbReference>
<dbReference type="SUPFAM" id="SSF48371">
    <property type="entry name" value="ARM repeat"/>
    <property type="match status" value="1"/>
</dbReference>
<dbReference type="GO" id="GO:0005524">
    <property type="term" value="F:ATP binding"/>
    <property type="evidence" value="ECO:0007669"/>
    <property type="project" value="UniProtKB-KW"/>
</dbReference>
<keyword evidence="13" id="KW-1185">Reference proteome</keyword>
<feature type="compositionally biased region" description="Polar residues" evidence="7">
    <location>
        <begin position="2155"/>
        <end position="2187"/>
    </location>
</feature>
<dbReference type="InterPro" id="IPR045055">
    <property type="entry name" value="DNA2/NAM7-like"/>
</dbReference>
<evidence type="ECO:0000256" key="6">
    <source>
        <dbReference type="SAM" id="Coils"/>
    </source>
</evidence>
<dbReference type="Pfam" id="PF23576">
    <property type="entry name" value="SEN1_barrel"/>
    <property type="match status" value="1"/>
</dbReference>
<evidence type="ECO:0000256" key="5">
    <source>
        <dbReference type="ARBA" id="ARBA00022840"/>
    </source>
</evidence>
<sequence length="2237" mass="249809">MLPDPNLENLRRLLEASRHANDDSQIKEDFLSSLVAYLISRPMHWWCIPELREFLFESMILFSTASNDHVTKFKESMNEQLGTCTSCLEQYYKAKKPLYTSYVNKFAVDSVARFFDTLDAWDAERTLANLREAQEIYSQTTPLSVGAGENPPIQQSSMLSPRTVCALYEVLLCPAFLKRPVIDSLFVEVLIGVQRGHGFLKLANELIEGVVILMIHSDNEIRKWARRAIESYLSKGKFITPSLFMDLQQPITLIVRILGTQRLGQKQLEDVRRDGYNITDAAIEYWRAFKLLLRSMSPDTISEKFLSTEWKEGAQDMSRIVCGIVWDHLEDEGPFFMGALISLNYLLEKAKGLFWVRAGVGTADQAYGAIKRVAGNQIFEQRMIQIIGMPDRGGTDGGGGAGSDKFTAEKLKPMFDWFNGVFISFETETIESEVTKHLLGLLLGYFQQPKWSEHCHVGCLDIAIKIINQCYTSDAAMIPFESMNEYGERIVRMAITASSPYSEKVRENTEDLVKFVLEDDGVTLRRSYVEFFSTNDGPLSRGAQLEICHRLWKTVCEVPLEELGTELAGAMLKAYGAVAFVDMIPDDLVRGIEEAKTKLMHHINSSLMIIRQHIISLVTQLCDCSANFFRTLMRIEGVPQVIWKLYCTPDAEVRSATVMFLREAFNEITKVDMIRHFFGDFPSAALEGVTSALTDLVELTNEGCDTLSVVKELFGSLSMLVDRDSDALLPYMATLQHDGDVRLPPELLKEFWVSFWTALTSGMNAGVGWSDHHKNSVVIPPILCMLEMAQAMVASYSTFEQLIQNDDAGRDGIWSSQQSYPKLDYQPVKAALDPLSEWMYVTKTKVLQCLVPLICAMLKRVAQARMSLDAEVYDKLMNVATATTKSKLTPVDREDLFIALSMHEPTQPVFVADSDEELDVGASSRERALTTTAQWDETERPTSSKSLPMRQTTLVEIYKSPRKVSSYLKDHVEDSTKSAAPSSVAGTGAVANLQKSLEGVRVGDRENAIVVEDDEDEFGDIEVLEIDDDWFEAVTRPKSSDQSYSTAQLKQNTSQTYPAIPGQSNDKYPQKDLSYVSNTIHAAPPPGTNRVLPFGKASIASKSRAPTTKAKFTSSKTSKMNALRLEFRHERKAMVGNVNRAANSQTIVDRSKVIPSAPMRPRVNQAEKVPESSTDSDSDDNATSGLLELTKQHTAPSIRLLQSKLRLREERRTTRLIEAPSLVRNSLEARNKQMEKEAIRRMRVSPNLEALHKVILSWDITVYGDMPLHASRSMYRRVPDRFDDTQEYTDVFQPLLLLEIWQQLMRAREEASESDIIEKCMIESRCNIDDFVDVDMRMDFAYAKGLATEDLVFFANHFGPEFFRTSSSKDTEQKWRGKGFLGKVSSINFKRDLAHIVVRCCFATDQIYVLNSVAPKTLWRALKLSSLTTAHREYSALKAMEYYDLRDDILKPQPVALPVISDTAKHLCMTKYNVNEPQAEAILGAVQRKNGFTLIQGPPGTGMLLCAFSIPAAVNDVFTKSKTKTILGLVGALLSQKSPKVIESPGQKSADTASEFDRPSKLLVCAPSNAAVDEIVKRLKNGIMGERDVIVPKIVRVGTGDAINTSVKDVFLDTLVDKELANSRLAKENLDITTGGNIREQTLEEIRKIKLNLDDLDKQLAKAINDPAATSLLNDCRRASLAKKRQLTVQLDEERDQYQARARDFELAKRKARERILREADVMCCTLSGSGHEMLGNIGVSFETVIIDEAAQSIEISSLIPLKYDCKRCVLVGDPNQLPPTVLSLVAAHFSYEQSLFVRLQNNAPRSVYLLSIQYRMHPEISAFPSKLFYESRLKDGPDMAVTATAEWHHVFPPYCFFNIRQGREEMGAGKSLYNTKEADAAVTLLDYFAKEFPHIKLAYRVGVITPYKQQLKELKRRFERRFGKEILEKIDFNTVDGFQGQEKDIIIFSCVRAGSGQGIGFLSDIRRMNVGLTRAKNSLFILGHSPSLLKNDYWGKLIEDAQERGQHVDIDTPPFGHKLGGPIPQNLFLKPTGPPPVITGSSIGGFPKNTTTSKDTCSKQAHLIDGSNGKVNRKLLPSIPIANDMLLLPGSADDDPMEPVTGASMLGLASTEAIDEPTSPPPPQPTPKRKISLQAYKAMNKSSSSTAIGLSSSTPNVNMTEAETSRSPVMVSTETSSIHETGTSLLPRQDGDGKSVISSTSLDRSGHVTSGKIRDEPPKQKAGPNLFITKQKKHHI</sequence>
<dbReference type="Gene3D" id="3.40.50.300">
    <property type="entry name" value="P-loop containing nucleotide triphosphate hydrolases"/>
    <property type="match status" value="2"/>
</dbReference>
<reference evidence="12 13" key="1">
    <citation type="journal article" date="2018" name="New Phytol.">
        <title>Phylogenomics of Endogonaceae and evolution of mycorrhizas within Mucoromycota.</title>
        <authorList>
            <person name="Chang Y."/>
            <person name="Desiro A."/>
            <person name="Na H."/>
            <person name="Sandor L."/>
            <person name="Lipzen A."/>
            <person name="Clum A."/>
            <person name="Barry K."/>
            <person name="Grigoriev I.V."/>
            <person name="Martin F.M."/>
            <person name="Stajich J.E."/>
            <person name="Smith M.E."/>
            <person name="Bonito G."/>
            <person name="Spatafora J.W."/>
        </authorList>
    </citation>
    <scope>NUCLEOTIDE SEQUENCE [LARGE SCALE GENOMIC DNA]</scope>
    <source>
        <strain evidence="12 13">GMNB39</strain>
    </source>
</reference>
<evidence type="ECO:0000313" key="12">
    <source>
        <dbReference type="EMBL" id="RUP47639.1"/>
    </source>
</evidence>
<accession>A0A433D9V6</accession>
<feature type="region of interest" description="Disordered" evidence="7">
    <location>
        <begin position="2145"/>
        <end position="2237"/>
    </location>
</feature>
<dbReference type="PANTHER" id="PTHR10887:SF495">
    <property type="entry name" value="HELICASE SENATAXIN ISOFORM X1-RELATED"/>
    <property type="match status" value="1"/>
</dbReference>
<keyword evidence="5" id="KW-0067">ATP-binding</keyword>
<keyword evidence="2" id="KW-0547">Nucleotide-binding</keyword>
<dbReference type="InterPro" id="IPR056474">
    <property type="entry name" value="SEN1_barrel"/>
</dbReference>
<evidence type="ECO:0000256" key="1">
    <source>
        <dbReference type="ARBA" id="ARBA00007913"/>
    </source>
</evidence>
<dbReference type="GO" id="GO:0016787">
    <property type="term" value="F:hydrolase activity"/>
    <property type="evidence" value="ECO:0007669"/>
    <property type="project" value="UniProtKB-KW"/>
</dbReference>
<dbReference type="Pfam" id="PF12726">
    <property type="entry name" value="SEN1_N"/>
    <property type="match status" value="1"/>
</dbReference>
<evidence type="ECO:0008006" key="14">
    <source>
        <dbReference type="Google" id="ProtNLM"/>
    </source>
</evidence>
<dbReference type="EMBL" id="RBNI01004270">
    <property type="protein sequence ID" value="RUP47639.1"/>
    <property type="molecule type" value="Genomic_DNA"/>
</dbReference>
<dbReference type="InterPro" id="IPR027417">
    <property type="entry name" value="P-loop_NTPase"/>
</dbReference>
<evidence type="ECO:0000256" key="4">
    <source>
        <dbReference type="ARBA" id="ARBA00022806"/>
    </source>
</evidence>
<evidence type="ECO:0000256" key="2">
    <source>
        <dbReference type="ARBA" id="ARBA00022741"/>
    </source>
</evidence>
<dbReference type="Pfam" id="PF13086">
    <property type="entry name" value="AAA_11"/>
    <property type="match status" value="1"/>
</dbReference>
<comment type="similarity">
    <text evidence="1">Belongs to the DNA2/NAM7 helicase family.</text>
</comment>
<evidence type="ECO:0000259" key="10">
    <source>
        <dbReference type="Pfam" id="PF13087"/>
    </source>
</evidence>
<evidence type="ECO:0000256" key="3">
    <source>
        <dbReference type="ARBA" id="ARBA00022801"/>
    </source>
</evidence>
<evidence type="ECO:0000313" key="13">
    <source>
        <dbReference type="Proteomes" id="UP000268093"/>
    </source>
</evidence>
<dbReference type="InterPro" id="IPR041677">
    <property type="entry name" value="DNA2/NAM7_AAA_11"/>
</dbReference>
<protein>
    <recommendedName>
        <fullName evidence="14">SEN1 N terminal-domain-containing protein</fullName>
    </recommendedName>
</protein>
<feature type="coiled-coil region" evidence="6">
    <location>
        <begin position="1639"/>
        <end position="1666"/>
    </location>
</feature>
<gene>
    <name evidence="12" type="ORF">BC936DRAFT_145504</name>
</gene>
<keyword evidence="3" id="KW-0378">Hydrolase</keyword>
<dbReference type="FunFam" id="3.40.50.300:FF:000326">
    <property type="entry name" value="P-loop containing nucleoside triphosphate hydrolase"/>
    <property type="match status" value="1"/>
</dbReference>
<name>A0A433D9V6_9FUNG</name>
<evidence type="ECO:0000256" key="7">
    <source>
        <dbReference type="SAM" id="MobiDB-lite"/>
    </source>
</evidence>
<feature type="domain" description="DNA2/NAM7 helicase helicase" evidence="9">
    <location>
        <begin position="1474"/>
        <end position="1784"/>
    </location>
</feature>
<dbReference type="SUPFAM" id="SSF52540">
    <property type="entry name" value="P-loop containing nucleoside triphosphate hydrolases"/>
    <property type="match status" value="1"/>
</dbReference>
<dbReference type="PANTHER" id="PTHR10887">
    <property type="entry name" value="DNA2/NAM7 HELICASE FAMILY"/>
    <property type="match status" value="1"/>
</dbReference>
<dbReference type="InterPro" id="IPR024481">
    <property type="entry name" value="Helicase_Sen1_N"/>
</dbReference>
<feature type="compositionally biased region" description="Low complexity" evidence="7">
    <location>
        <begin position="2145"/>
        <end position="2154"/>
    </location>
</feature>
<dbReference type="CDD" id="cd18808">
    <property type="entry name" value="SF1_C_Upf1"/>
    <property type="match status" value="1"/>
</dbReference>
<proteinExistence type="inferred from homology"/>
<keyword evidence="4" id="KW-0347">Helicase</keyword>
<evidence type="ECO:0000259" key="9">
    <source>
        <dbReference type="Pfam" id="PF13086"/>
    </source>
</evidence>
<feature type="domain" description="DNA2/NAM7 helicase-like C-terminal" evidence="10">
    <location>
        <begin position="1792"/>
        <end position="1986"/>
    </location>
</feature>
<feature type="region of interest" description="Disordered" evidence="7">
    <location>
        <begin position="921"/>
        <end position="947"/>
    </location>
</feature>
<dbReference type="InterPro" id="IPR016024">
    <property type="entry name" value="ARM-type_fold"/>
</dbReference>
<feature type="domain" description="Helicase SEN1 beta-barrel" evidence="11">
    <location>
        <begin position="1319"/>
        <end position="1424"/>
    </location>
</feature>
<dbReference type="OrthoDB" id="6513042at2759"/>
<feature type="domain" description="Helicase Sen1 N-terminal" evidence="8">
    <location>
        <begin position="74"/>
        <end position="838"/>
    </location>
</feature>
<feature type="region of interest" description="Disordered" evidence="7">
    <location>
        <begin position="1036"/>
        <end position="1069"/>
    </location>
</feature>
<dbReference type="Proteomes" id="UP000268093">
    <property type="component" value="Unassembled WGS sequence"/>
</dbReference>
<dbReference type="CDD" id="cd18042">
    <property type="entry name" value="DEXXQc_SETX"/>
    <property type="match status" value="1"/>
</dbReference>
<evidence type="ECO:0000259" key="8">
    <source>
        <dbReference type="Pfam" id="PF12726"/>
    </source>
</evidence>
<dbReference type="InterPro" id="IPR041679">
    <property type="entry name" value="DNA2/NAM7-like_C"/>
</dbReference>
<evidence type="ECO:0000259" key="11">
    <source>
        <dbReference type="Pfam" id="PF23576"/>
    </source>
</evidence>
<organism evidence="12 13">
    <name type="scientific">Jimgerdemannia flammicorona</name>
    <dbReference type="NCBI Taxonomy" id="994334"/>
    <lineage>
        <taxon>Eukaryota</taxon>
        <taxon>Fungi</taxon>
        <taxon>Fungi incertae sedis</taxon>
        <taxon>Mucoromycota</taxon>
        <taxon>Mucoromycotina</taxon>
        <taxon>Endogonomycetes</taxon>
        <taxon>Endogonales</taxon>
        <taxon>Endogonaceae</taxon>
        <taxon>Jimgerdemannia</taxon>
    </lineage>
</organism>
<dbReference type="GO" id="GO:0001147">
    <property type="term" value="F:transcription termination site sequence-specific DNA binding"/>
    <property type="evidence" value="ECO:0007669"/>
    <property type="project" value="TreeGrafter"/>
</dbReference>
<dbReference type="Pfam" id="PF13087">
    <property type="entry name" value="AAA_12"/>
    <property type="match status" value="1"/>
</dbReference>
<dbReference type="InterPro" id="IPR047187">
    <property type="entry name" value="SF1_C_Upf1"/>
</dbReference>
<feature type="region of interest" description="Disordered" evidence="7">
    <location>
        <begin position="1155"/>
        <end position="1183"/>
    </location>
</feature>